<dbReference type="InterPro" id="IPR052706">
    <property type="entry name" value="Membrane-Transporter-like"/>
</dbReference>
<gene>
    <name evidence="7" type="ordered locus">Arnit_3132</name>
</gene>
<sequence>MVKKYFKREEWFSNIRGDTLSGLVVALALIPEAIAFSIIAGVDPKIGLYASFCIAVVISFVGGRPGMISAATGAMALVMVSLVKDYGLQYLLAATLLTGIFQIIAGYLKLGRFMSFVPRAVVIGFVNALAILIFMAQLPELTNVTWHVYALTALGLAIIYLFPYVPKIGKIIPSPLVTIITLTLIVLFLGIDVRTVGDMGELPDTLPIFLFPDIPLNLNTLLIILPYSVSLAVVGLLESLMTSTIVDELTDTKSEKNRECTGQGIANIASGLLGGMAGCAMIGQSVINIKSGGRTRLSTFLAGVFLLIMVVFLSDIISVIPMAALVSVMIMVSIGTFDWGSFKNLKTLPLSTNLVMLTTVCVTVYTHNLAHGVFSGVLLASLFFANKISHFMYNETSYNEDNTIKTYKFVGQVFFNSADKFYAAFDFKEVLDKVIIDLTRAHFWDISAVNALDKAVIKLRREGAEVEIIGQNEASKTIIDRFGIHDDPEEIEKVMGGH</sequence>
<dbReference type="HOGENOM" id="CLU_003182_7_0_7"/>
<feature type="transmembrane region" description="Helical" evidence="5">
    <location>
        <begin position="46"/>
        <end position="62"/>
    </location>
</feature>
<feature type="transmembrane region" description="Helical" evidence="5">
    <location>
        <begin position="89"/>
        <end position="108"/>
    </location>
</feature>
<feature type="transmembrane region" description="Helical" evidence="5">
    <location>
        <begin position="304"/>
        <end position="334"/>
    </location>
</feature>
<dbReference type="RefSeq" id="WP_013136921.1">
    <property type="nucleotide sequence ID" value="NC_014166.1"/>
</dbReference>
<protein>
    <submittedName>
        <fullName evidence="7">Sulphate transporter</fullName>
    </submittedName>
</protein>
<dbReference type="Gene3D" id="3.30.750.24">
    <property type="entry name" value="STAS domain"/>
    <property type="match status" value="1"/>
</dbReference>
<dbReference type="Pfam" id="PF01740">
    <property type="entry name" value="STAS"/>
    <property type="match status" value="1"/>
</dbReference>
<dbReference type="InterPro" id="IPR036513">
    <property type="entry name" value="STAS_dom_sf"/>
</dbReference>
<keyword evidence="3 5" id="KW-1133">Transmembrane helix</keyword>
<reference evidence="7 8" key="1">
    <citation type="journal article" date="2010" name="Stand. Genomic Sci.">
        <title>Complete genome sequence of Arcobacter nitrofigilis type strain (CI).</title>
        <authorList>
            <person name="Pati A."/>
            <person name="Gronow S."/>
            <person name="Lapidus A."/>
            <person name="Copeland A."/>
            <person name="Glavina Del Rio T."/>
            <person name="Nolan M."/>
            <person name="Lucas S."/>
            <person name="Tice H."/>
            <person name="Cheng J.F."/>
            <person name="Han C."/>
            <person name="Chertkov O."/>
            <person name="Bruce D."/>
            <person name="Tapia R."/>
            <person name="Goodwin L."/>
            <person name="Pitluck S."/>
            <person name="Liolios K."/>
            <person name="Ivanova N."/>
            <person name="Mavromatis K."/>
            <person name="Chen A."/>
            <person name="Palaniappan K."/>
            <person name="Land M."/>
            <person name="Hauser L."/>
            <person name="Chang Y.J."/>
            <person name="Jeffries C.D."/>
            <person name="Detter J.C."/>
            <person name="Rohde M."/>
            <person name="Goker M."/>
            <person name="Bristow J."/>
            <person name="Eisen J.A."/>
            <person name="Markowitz V."/>
            <person name="Hugenholtz P."/>
            <person name="Klenk H.P."/>
            <person name="Kyrpides N.C."/>
        </authorList>
    </citation>
    <scope>NUCLEOTIDE SEQUENCE [LARGE SCALE GENOMIC DNA]</scope>
    <source>
        <strain evidence="8">ATCC 33309 / DSM 7299 / CCUG 15893 / LMG 7604 / NCTC 12251 / CI</strain>
    </source>
</reference>
<feature type="domain" description="STAS" evidence="6">
    <location>
        <begin position="394"/>
        <end position="498"/>
    </location>
</feature>
<evidence type="ECO:0000256" key="5">
    <source>
        <dbReference type="SAM" id="Phobius"/>
    </source>
</evidence>
<organism evidence="7 8">
    <name type="scientific">Arcobacter nitrofigilis (strain ATCC 33309 / DSM 7299 / CCUG 15893 / LMG 7604 / NCTC 12251 / CI)</name>
    <name type="common">Campylobacter nitrofigilis</name>
    <dbReference type="NCBI Taxonomy" id="572480"/>
    <lineage>
        <taxon>Bacteria</taxon>
        <taxon>Pseudomonadati</taxon>
        <taxon>Campylobacterota</taxon>
        <taxon>Epsilonproteobacteria</taxon>
        <taxon>Campylobacterales</taxon>
        <taxon>Arcobacteraceae</taxon>
        <taxon>Arcobacter</taxon>
    </lineage>
</organism>
<feature type="transmembrane region" description="Helical" evidence="5">
    <location>
        <begin position="176"/>
        <end position="196"/>
    </location>
</feature>
<keyword evidence="4 5" id="KW-0472">Membrane</keyword>
<dbReference type="PANTHER" id="PTHR43310:SF1">
    <property type="entry name" value="SULFATE TRANSPORTER YBAR-RELATED"/>
    <property type="match status" value="1"/>
</dbReference>
<dbReference type="PROSITE" id="PS50801">
    <property type="entry name" value="STAS"/>
    <property type="match status" value="1"/>
</dbReference>
<evidence type="ECO:0000256" key="2">
    <source>
        <dbReference type="ARBA" id="ARBA00022692"/>
    </source>
</evidence>
<evidence type="ECO:0000313" key="7">
    <source>
        <dbReference type="EMBL" id="ADG94777.1"/>
    </source>
</evidence>
<dbReference type="KEGG" id="ant:Arnit_3132"/>
<comment type="subcellular location">
    <subcellularLocation>
        <location evidence="1">Membrane</location>
        <topology evidence="1">Multi-pass membrane protein</topology>
    </subcellularLocation>
</comment>
<keyword evidence="8" id="KW-1185">Reference proteome</keyword>
<accession>D5V807</accession>
<dbReference type="GO" id="GO:0008271">
    <property type="term" value="F:secondary active sulfate transmembrane transporter activity"/>
    <property type="evidence" value="ECO:0007669"/>
    <property type="project" value="InterPro"/>
</dbReference>
<dbReference type="InterPro" id="IPR011547">
    <property type="entry name" value="SLC26A/SulP_dom"/>
</dbReference>
<dbReference type="PANTHER" id="PTHR43310">
    <property type="entry name" value="SULFATE TRANSPORTER YBAR-RELATED"/>
    <property type="match status" value="1"/>
</dbReference>
<feature type="transmembrane region" description="Helical" evidence="5">
    <location>
        <begin position="120"/>
        <end position="138"/>
    </location>
</feature>
<dbReference type="SUPFAM" id="SSF52091">
    <property type="entry name" value="SpoIIaa-like"/>
    <property type="match status" value="1"/>
</dbReference>
<dbReference type="eggNOG" id="COG0659">
    <property type="taxonomic scope" value="Bacteria"/>
</dbReference>
<evidence type="ECO:0000256" key="3">
    <source>
        <dbReference type="ARBA" id="ARBA00022989"/>
    </source>
</evidence>
<dbReference type="Pfam" id="PF00916">
    <property type="entry name" value="Sulfate_transp"/>
    <property type="match status" value="1"/>
</dbReference>
<evidence type="ECO:0000256" key="4">
    <source>
        <dbReference type="ARBA" id="ARBA00023136"/>
    </source>
</evidence>
<dbReference type="EMBL" id="CP001999">
    <property type="protein sequence ID" value="ADG94777.1"/>
    <property type="molecule type" value="Genomic_DNA"/>
</dbReference>
<keyword evidence="2 5" id="KW-0812">Transmembrane</keyword>
<dbReference type="STRING" id="572480.Arnit_3132"/>
<dbReference type="InterPro" id="IPR018045">
    <property type="entry name" value="S04_transporter_CS"/>
</dbReference>
<dbReference type="CDD" id="cd07042">
    <property type="entry name" value="STAS_SulP_like_sulfate_transporter"/>
    <property type="match status" value="1"/>
</dbReference>
<proteinExistence type="predicted"/>
<dbReference type="GO" id="GO:0016020">
    <property type="term" value="C:membrane"/>
    <property type="evidence" value="ECO:0007669"/>
    <property type="project" value="UniProtKB-SubCell"/>
</dbReference>
<dbReference type="AlphaFoldDB" id="D5V807"/>
<dbReference type="InterPro" id="IPR002645">
    <property type="entry name" value="STAS_dom"/>
</dbReference>
<evidence type="ECO:0000256" key="1">
    <source>
        <dbReference type="ARBA" id="ARBA00004141"/>
    </source>
</evidence>
<dbReference type="Proteomes" id="UP000000939">
    <property type="component" value="Chromosome"/>
</dbReference>
<evidence type="ECO:0000259" key="6">
    <source>
        <dbReference type="PROSITE" id="PS50801"/>
    </source>
</evidence>
<feature type="transmembrane region" description="Helical" evidence="5">
    <location>
        <begin position="354"/>
        <end position="384"/>
    </location>
</feature>
<dbReference type="PROSITE" id="PS01130">
    <property type="entry name" value="SLC26A"/>
    <property type="match status" value="1"/>
</dbReference>
<feature type="transmembrane region" description="Helical" evidence="5">
    <location>
        <begin position="20"/>
        <end position="40"/>
    </location>
</feature>
<name>D5V807_ARCNC</name>
<feature type="transmembrane region" description="Helical" evidence="5">
    <location>
        <begin position="216"/>
        <end position="237"/>
    </location>
</feature>
<evidence type="ECO:0000313" key="8">
    <source>
        <dbReference type="Proteomes" id="UP000000939"/>
    </source>
</evidence>
<dbReference type="OrthoDB" id="9771198at2"/>
<feature type="transmembrane region" description="Helical" evidence="5">
    <location>
        <begin position="144"/>
        <end position="164"/>
    </location>
</feature>